<dbReference type="AlphaFoldDB" id="A0A0S2I5E9"/>
<evidence type="ECO:0000313" key="3">
    <source>
        <dbReference type="EMBL" id="ALO17412.1"/>
    </source>
</evidence>
<feature type="chain" id="PRO_5006599524" description="Type 9 secretion system plug protein N-terminal domain-containing protein" evidence="1">
    <location>
        <begin position="32"/>
        <end position="447"/>
    </location>
</feature>
<dbReference type="InterPro" id="IPR013783">
    <property type="entry name" value="Ig-like_fold"/>
</dbReference>
<evidence type="ECO:0000256" key="1">
    <source>
        <dbReference type="SAM" id="SignalP"/>
    </source>
</evidence>
<dbReference type="InterPro" id="IPR031345">
    <property type="entry name" value="T9SS_Plug_N"/>
</dbReference>
<dbReference type="Pfam" id="PF17116">
    <property type="entry name" value="T9SS_plug_1st"/>
    <property type="match status" value="1"/>
</dbReference>
<dbReference type="Proteomes" id="UP000064893">
    <property type="component" value="Chromosome"/>
</dbReference>
<gene>
    <name evidence="3" type="ORF">L21SP5_03819</name>
</gene>
<accession>A0A0S2I5E9</accession>
<keyword evidence="4" id="KW-1185">Reference proteome</keyword>
<dbReference type="EMBL" id="CP013118">
    <property type="protein sequence ID" value="ALO17412.1"/>
    <property type="molecule type" value="Genomic_DNA"/>
</dbReference>
<dbReference type="Gene3D" id="2.60.40.10">
    <property type="entry name" value="Immunoglobulins"/>
    <property type="match status" value="1"/>
</dbReference>
<feature type="signal peptide" evidence="1">
    <location>
        <begin position="1"/>
        <end position="31"/>
    </location>
</feature>
<dbReference type="OrthoDB" id="1522602at2"/>
<organism evidence="3 4">
    <name type="scientific">Salinivirga cyanobacteriivorans</name>
    <dbReference type="NCBI Taxonomy" id="1307839"/>
    <lineage>
        <taxon>Bacteria</taxon>
        <taxon>Pseudomonadati</taxon>
        <taxon>Bacteroidota</taxon>
        <taxon>Bacteroidia</taxon>
        <taxon>Bacteroidales</taxon>
        <taxon>Salinivirgaceae</taxon>
        <taxon>Salinivirga</taxon>
    </lineage>
</organism>
<protein>
    <recommendedName>
        <fullName evidence="2">Type 9 secretion system plug protein N-terminal domain-containing protein</fullName>
    </recommendedName>
</protein>
<name>A0A0S2I5E9_9BACT</name>
<reference evidence="3 4" key="1">
    <citation type="submission" date="2015-11" db="EMBL/GenBank/DDBJ databases">
        <title>Description and complete genome sequence of a novel strain predominating in hypersaline microbial mats and representing a new family of the Bacteriodetes phylum.</title>
        <authorList>
            <person name="Spring S."/>
            <person name="Bunk B."/>
            <person name="Sproer C."/>
            <person name="Klenk H.-P."/>
        </authorList>
    </citation>
    <scope>NUCLEOTIDE SEQUENCE [LARGE SCALE GENOMIC DNA]</scope>
    <source>
        <strain evidence="3 4">L21-Spi-D4</strain>
    </source>
</reference>
<feature type="domain" description="Type 9 secretion system plug protein N-terminal" evidence="2">
    <location>
        <begin position="60"/>
        <end position="184"/>
    </location>
</feature>
<evidence type="ECO:0000313" key="4">
    <source>
        <dbReference type="Proteomes" id="UP000064893"/>
    </source>
</evidence>
<sequence length="447" mass="52983" precursor="true">MVCSLNSNRNLRLCFLLIFAFLFSGFQSALAQSIKPDPELLNNIENKYAHNSNFVFHPDIRSVKLTNPGWELSYPVLKLNSGQQLKLTFDELSPESNTYYYTVEHMNSDWTERDAIFTEYATGFEENEIRDYESSYSAIDPYTHYELLIPNDDIQFKISGNYLISVYDGNKENLLFTRRFIVYEQKTIVEGEVRRAMSENYGSTSHKIPFSVYMRDLQVNDPYTEIEVKVLPNNNWHKAHENYKPLFIKGEQLVYESKPANVFKAGNEYRTFLTKDLTYEAIMVESIERINYDYHVKLRMDKPRRYLQYEHHQDLNGMFYIDKSNSMTPNLDADYVNVYFTLDVETPILTGQVFVFGELTNYTFSSRNVMSYNPRKKQYELRLKLKQGYYDYQYVVLERHNDNAPDFSYIEGDKWQTNNDYLIYVYHKDLYKGYSKVVGFKTLRTTF</sequence>
<keyword evidence="1" id="KW-0732">Signal</keyword>
<dbReference type="STRING" id="1307839.L21SP5_03819"/>
<evidence type="ECO:0000259" key="2">
    <source>
        <dbReference type="Pfam" id="PF17116"/>
    </source>
</evidence>
<proteinExistence type="predicted"/>
<dbReference type="KEGG" id="blq:L21SP5_03819"/>
<dbReference type="RefSeq" id="WP_081421598.1">
    <property type="nucleotide sequence ID" value="NZ_CP013118.1"/>
</dbReference>